<sequence length="582" mass="67019">MSSSTDYPATMDNSAMETAVAFLEDFSRDVQLKIIYEGTEGQLPDRRNALRGALLEALHELIPENTIAFLGSPKHRSVIEMIENPALPMSELAKATLEQSIRWSNKKADMEATISFLICFSGERLREIISDMSSSDVMPLHKAFRRARATYLRQHPPAAEEYKEPDLIFHLSILDGYVATLRNRVDKELNRAKHSLGTIHTRFPLENRQIEGQYQTPLVKIAERFYCGETHADVALQAFEFLLDRGAKVDIASASDLPECSVYYASSSMLPVIDHLIEMIKWTNNRKIVATLCKMAELACQKGAILDLCQDRFMIKGSKDGLKMLAHTRMKRPDNLIEIALQPQCPPSLLRLFLEQQGDELFPLCQTDGKVKVARRFNPNMPRGHDRTFTNLEWVMTCTYRELMDRSNVHGYNYGAESGDLFIRKAQMLMHAVDGPTLEGLHQLILGVESIKKELEVVTYENYEAFKAHSWYVLCDSLSYFANQPSQEERIAKHREPRHKFIVADSWDPRKEWIRMTQFVPENVEEDEWEEFLEFWEQLVVSQGEDQRWYEVEGSKWFMSIEEAKEAFKTADPEVASLLHMF</sequence>
<evidence type="ECO:0000313" key="1">
    <source>
        <dbReference type="EMBL" id="UPK99787.1"/>
    </source>
</evidence>
<name>A0ACD3ZFD1_FUSSC</name>
<reference evidence="1" key="1">
    <citation type="submission" date="2021-11" db="EMBL/GenBank/DDBJ databases">
        <title>Fusarium solani-melongenae Genome sequencing and assembly.</title>
        <authorList>
            <person name="Xie S."/>
            <person name="Huang L."/>
            <person name="Zhang X."/>
        </authorList>
    </citation>
    <scope>NUCLEOTIDE SEQUENCE</scope>
    <source>
        <strain evidence="1">CRI 24-3</strain>
    </source>
</reference>
<organism evidence="1 2">
    <name type="scientific">Fusarium solani subsp. cucurbitae</name>
    <name type="common">Neocosmosporum cucurbitae</name>
    <dbReference type="NCBI Taxonomy" id="2747967"/>
    <lineage>
        <taxon>Eukaryota</taxon>
        <taxon>Fungi</taxon>
        <taxon>Dikarya</taxon>
        <taxon>Ascomycota</taxon>
        <taxon>Pezizomycotina</taxon>
        <taxon>Sordariomycetes</taxon>
        <taxon>Hypocreomycetidae</taxon>
        <taxon>Hypocreales</taxon>
        <taxon>Nectriaceae</taxon>
        <taxon>Fusarium</taxon>
        <taxon>Fusarium solani species complex</taxon>
    </lineage>
</organism>
<dbReference type="EMBL" id="CP090037">
    <property type="protein sequence ID" value="UPK99787.1"/>
    <property type="molecule type" value="Genomic_DNA"/>
</dbReference>
<keyword evidence="2" id="KW-1185">Reference proteome</keyword>
<protein>
    <submittedName>
        <fullName evidence="1">Uncharacterized protein</fullName>
    </submittedName>
</protein>
<evidence type="ECO:0000313" key="2">
    <source>
        <dbReference type="Proteomes" id="UP000830768"/>
    </source>
</evidence>
<gene>
    <name evidence="1" type="ORF">LCI18_010722</name>
</gene>
<proteinExistence type="predicted"/>
<accession>A0ACD3ZFD1</accession>
<dbReference type="Proteomes" id="UP000830768">
    <property type="component" value="Chromosome 9"/>
</dbReference>